<sequence>MKRFALITATIMPMLGFLSAQSINPACAPKSGLTLKGSPSCSCDSTTGTVTCSQFQICGVGNFDADVALSSQYSATVTCTNNGGQVVEVKTHEVNQNVGEPATQIKNGCLLVPEQQTVAPTTPQLLAAATCPNGNWTPKIKEGTTATLDGFTYTVTFDGLSGCPYITINSCS</sequence>
<dbReference type="EMBL" id="JH659428">
    <property type="protein sequence ID" value="EXK25053.1"/>
    <property type="molecule type" value="Genomic_DNA"/>
</dbReference>
<evidence type="ECO:0000313" key="2">
    <source>
        <dbReference type="EMBL" id="EXK25053.1"/>
    </source>
</evidence>
<dbReference type="OrthoDB" id="4525320at2759"/>
<dbReference type="AlphaFoldDB" id="W9Z9Y4"/>
<proteinExistence type="predicted"/>
<name>W9Z9Y4_FUSOX</name>
<dbReference type="HOGENOM" id="CLU_1619089_0_0_1"/>
<feature type="chain" id="PRO_5004935177" description="Secreted protein" evidence="1">
    <location>
        <begin position="21"/>
        <end position="172"/>
    </location>
</feature>
<reference evidence="2" key="1">
    <citation type="submission" date="2012-04" db="EMBL/GenBank/DDBJ databases">
        <title>The Genome Sequence of Fusarium oxysporum melonis.</title>
        <authorList>
            <consortium name="The Broad Institute Genome Sequencing Platform"/>
            <person name="Ma L.-J."/>
            <person name="Gale L.R."/>
            <person name="Schwartz D.C."/>
            <person name="Zhou S."/>
            <person name="Corby-Kistler H."/>
            <person name="Young S.K."/>
            <person name="Zeng Q."/>
            <person name="Gargeya S."/>
            <person name="Fitzgerald M."/>
            <person name="Haas B."/>
            <person name="Abouelleil A."/>
            <person name="Alvarado L."/>
            <person name="Arachchi H.M."/>
            <person name="Berlin A."/>
            <person name="Brown A."/>
            <person name="Chapman S.B."/>
            <person name="Chen Z."/>
            <person name="Dunbar C."/>
            <person name="Freedman E."/>
            <person name="Gearin G."/>
            <person name="Goldberg J."/>
            <person name="Griggs A."/>
            <person name="Gujja S."/>
            <person name="Heiman D."/>
            <person name="Howarth C."/>
            <person name="Larson L."/>
            <person name="Lui A."/>
            <person name="MacDonald P.J.P."/>
            <person name="Montmayeur A."/>
            <person name="Murphy C."/>
            <person name="Neiman D."/>
            <person name="Pearson M."/>
            <person name="Priest M."/>
            <person name="Roberts A."/>
            <person name="Saif S."/>
            <person name="Shea T."/>
            <person name="Shenoy N."/>
            <person name="Sisk P."/>
            <person name="Stolte C."/>
            <person name="Sykes S."/>
            <person name="Wortman J."/>
            <person name="Nusbaum C."/>
            <person name="Birren B."/>
        </authorList>
    </citation>
    <scope>NUCLEOTIDE SEQUENCE</scope>
    <source>
        <strain evidence="2">26406</strain>
    </source>
</reference>
<evidence type="ECO:0008006" key="3">
    <source>
        <dbReference type="Google" id="ProtNLM"/>
    </source>
</evidence>
<organism evidence="2">
    <name type="scientific">Fusarium oxysporum f. sp. melonis 26406</name>
    <dbReference type="NCBI Taxonomy" id="1089452"/>
    <lineage>
        <taxon>Eukaryota</taxon>
        <taxon>Fungi</taxon>
        <taxon>Dikarya</taxon>
        <taxon>Ascomycota</taxon>
        <taxon>Pezizomycotina</taxon>
        <taxon>Sordariomycetes</taxon>
        <taxon>Hypocreomycetidae</taxon>
        <taxon>Hypocreales</taxon>
        <taxon>Nectriaceae</taxon>
        <taxon>Fusarium</taxon>
        <taxon>Fusarium oxysporum species complex</taxon>
    </lineage>
</organism>
<keyword evidence="1" id="KW-0732">Signal</keyword>
<accession>W9Z9Y4</accession>
<dbReference type="VEuPathDB" id="FungiDB:FOMG_18258"/>
<evidence type="ECO:0000256" key="1">
    <source>
        <dbReference type="SAM" id="SignalP"/>
    </source>
</evidence>
<dbReference type="Proteomes" id="UP000030703">
    <property type="component" value="Unassembled WGS sequence"/>
</dbReference>
<protein>
    <recommendedName>
        <fullName evidence="3">Secreted protein</fullName>
    </recommendedName>
</protein>
<reference evidence="2" key="2">
    <citation type="submission" date="2012-05" db="EMBL/GenBank/DDBJ databases">
        <title>Annotation of the Genome Sequence of Fusarium oxysporum f. sp. melonis 26406.</title>
        <authorList>
            <consortium name="The Broad Institute Genomics Platform"/>
            <person name="Ma L.-J."/>
            <person name="Corby-Kistler H."/>
            <person name="Broz K."/>
            <person name="Gale L.R."/>
            <person name="Jonkers W."/>
            <person name="O'Donnell K."/>
            <person name="Ploetz R."/>
            <person name="Steinberg C."/>
            <person name="Schwartz D.C."/>
            <person name="VanEtten H."/>
            <person name="Zhou S."/>
            <person name="Young S.K."/>
            <person name="Zeng Q."/>
            <person name="Gargeya S."/>
            <person name="Fitzgerald M."/>
            <person name="Abouelleil A."/>
            <person name="Alvarado L."/>
            <person name="Chapman S.B."/>
            <person name="Gainer-Dewar J."/>
            <person name="Goldberg J."/>
            <person name="Griggs A."/>
            <person name="Gujja S."/>
            <person name="Hansen M."/>
            <person name="Howarth C."/>
            <person name="Imamovic A."/>
            <person name="Ireland A."/>
            <person name="Larimer J."/>
            <person name="McCowan C."/>
            <person name="Murphy C."/>
            <person name="Pearson M."/>
            <person name="Poon T.W."/>
            <person name="Priest M."/>
            <person name="Roberts A."/>
            <person name="Saif S."/>
            <person name="Shea T."/>
            <person name="Sykes S."/>
            <person name="Wortman J."/>
            <person name="Nusbaum C."/>
            <person name="Birren B."/>
        </authorList>
    </citation>
    <scope>NUCLEOTIDE SEQUENCE</scope>
    <source>
        <strain evidence="2">26406</strain>
    </source>
</reference>
<gene>
    <name evidence="2" type="ORF">FOMG_18258</name>
</gene>
<feature type="signal peptide" evidence="1">
    <location>
        <begin position="1"/>
        <end position="20"/>
    </location>
</feature>